<protein>
    <submittedName>
        <fullName evidence="1">3-keto-5-aminohexanoate cleavage protein</fullName>
    </submittedName>
</protein>
<dbReference type="PANTHER" id="PTHR37418">
    <property type="entry name" value="3-KETO-5-AMINOHEXANOATE CLEAVAGE ENZYME-RELATED"/>
    <property type="match status" value="1"/>
</dbReference>
<organism evidence="1 2">
    <name type="scientific">Streptomyces omiyaensis</name>
    <dbReference type="NCBI Taxonomy" id="68247"/>
    <lineage>
        <taxon>Bacteria</taxon>
        <taxon>Bacillati</taxon>
        <taxon>Actinomycetota</taxon>
        <taxon>Actinomycetes</taxon>
        <taxon>Kitasatosporales</taxon>
        <taxon>Streptomycetaceae</taxon>
        <taxon>Streptomyces</taxon>
    </lineage>
</organism>
<dbReference type="InterPro" id="IPR013785">
    <property type="entry name" value="Aldolase_TIM"/>
</dbReference>
<dbReference type="Proteomes" id="UP001604282">
    <property type="component" value="Unassembled WGS sequence"/>
</dbReference>
<accession>A0ABW7BSJ6</accession>
<dbReference type="InterPro" id="IPR008567">
    <property type="entry name" value="BKACE"/>
</dbReference>
<reference evidence="1 2" key="1">
    <citation type="submission" date="2024-10" db="EMBL/GenBank/DDBJ databases">
        <title>The Natural Products Discovery Center: Release of the First 8490 Sequenced Strains for Exploring Actinobacteria Biosynthetic Diversity.</title>
        <authorList>
            <person name="Kalkreuter E."/>
            <person name="Kautsar S.A."/>
            <person name="Yang D."/>
            <person name="Bader C.D."/>
            <person name="Teijaro C.N."/>
            <person name="Fluegel L."/>
            <person name="Davis C.M."/>
            <person name="Simpson J.R."/>
            <person name="Lauterbach L."/>
            <person name="Steele A.D."/>
            <person name="Gui C."/>
            <person name="Meng S."/>
            <person name="Li G."/>
            <person name="Viehrig K."/>
            <person name="Ye F."/>
            <person name="Su P."/>
            <person name="Kiefer A.F."/>
            <person name="Nichols A."/>
            <person name="Cepeda A.J."/>
            <person name="Yan W."/>
            <person name="Fan B."/>
            <person name="Jiang Y."/>
            <person name="Adhikari A."/>
            <person name="Zheng C.-J."/>
            <person name="Schuster L."/>
            <person name="Cowan T.M."/>
            <person name="Smanski M.J."/>
            <person name="Chevrette M.G."/>
            <person name="De Carvalho L.P.S."/>
            <person name="Shen B."/>
        </authorList>
    </citation>
    <scope>NUCLEOTIDE SEQUENCE [LARGE SCALE GENOMIC DNA]</scope>
    <source>
        <strain evidence="1 2">NPDC048229</strain>
    </source>
</reference>
<comment type="caution">
    <text evidence="1">The sequence shown here is derived from an EMBL/GenBank/DDBJ whole genome shotgun (WGS) entry which is preliminary data.</text>
</comment>
<dbReference type="Gene3D" id="3.20.20.70">
    <property type="entry name" value="Aldolase class I"/>
    <property type="match status" value="2"/>
</dbReference>
<proteinExistence type="predicted"/>
<sequence length="240" mass="24704">MLQAALNGTRGSGESAVVPRDPAALAEAAADAVAAGAHEVRIRPRTPCGGGSLSPRVVGPALTALRERVRVPVAVPADAWAEPDPERRVARVRSWETLPDLAWVAWHEPGAEETAAALLDRGVAVEAGLRPGTAGPALFARSSLALRVRRVAAEVPEAAGRGTETEAWPRALAAGSGVALLVHGVGATAWPVLRLAWELGAAGRIGLEDSLVLPDGTRARSTAEQVRAALADPWGPSGRA</sequence>
<dbReference type="PANTHER" id="PTHR37418:SF1">
    <property type="entry name" value="3-KETO-5-AMINOHEXANOATE CLEAVAGE PROTEIN"/>
    <property type="match status" value="1"/>
</dbReference>
<dbReference type="EMBL" id="JBICZW010000008">
    <property type="protein sequence ID" value="MFG3190356.1"/>
    <property type="molecule type" value="Genomic_DNA"/>
</dbReference>
<dbReference type="Pfam" id="PF05853">
    <property type="entry name" value="BKACE"/>
    <property type="match status" value="1"/>
</dbReference>
<evidence type="ECO:0000313" key="2">
    <source>
        <dbReference type="Proteomes" id="UP001604282"/>
    </source>
</evidence>
<dbReference type="RefSeq" id="WP_392882314.1">
    <property type="nucleotide sequence ID" value="NZ_JBICZW010000008.1"/>
</dbReference>
<name>A0ABW7BSJ6_9ACTN</name>
<gene>
    <name evidence="1" type="ORF">ACGFYS_15615</name>
</gene>
<evidence type="ECO:0000313" key="1">
    <source>
        <dbReference type="EMBL" id="MFG3190356.1"/>
    </source>
</evidence>
<keyword evidence="2" id="KW-1185">Reference proteome</keyword>